<sequence length="66" mass="7647">MKLKTNKTISKRFKITKNKKILMRRGGQDHFNSRDTGKITRRKRRDVELSGTNKRALKAGMPYAGI</sequence>
<dbReference type="SUPFAM" id="SSF143034">
    <property type="entry name" value="L35p-like"/>
    <property type="match status" value="1"/>
</dbReference>
<dbReference type="GO" id="GO:0006412">
    <property type="term" value="P:translation"/>
    <property type="evidence" value="ECO:0007669"/>
    <property type="project" value="InterPro"/>
</dbReference>
<evidence type="ECO:0000256" key="4">
    <source>
        <dbReference type="SAM" id="MobiDB-lite"/>
    </source>
</evidence>
<dbReference type="GO" id="GO:0003735">
    <property type="term" value="F:structural constituent of ribosome"/>
    <property type="evidence" value="ECO:0007669"/>
    <property type="project" value="InterPro"/>
</dbReference>
<dbReference type="GO" id="GO:1990904">
    <property type="term" value="C:ribonucleoprotein complex"/>
    <property type="evidence" value="ECO:0007669"/>
    <property type="project" value="UniProtKB-KW"/>
</dbReference>
<name>A0A2H0RLI0_9BACT</name>
<dbReference type="AlphaFoldDB" id="A0A2H0RLI0"/>
<evidence type="ECO:0000256" key="1">
    <source>
        <dbReference type="ARBA" id="ARBA00006598"/>
    </source>
</evidence>
<organism evidence="5 6">
    <name type="scientific">Candidatus Uhrbacteria bacterium CG10_big_fil_rev_8_21_14_0_10_50_16</name>
    <dbReference type="NCBI Taxonomy" id="1975039"/>
    <lineage>
        <taxon>Bacteria</taxon>
        <taxon>Candidatus Uhriibacteriota</taxon>
    </lineage>
</organism>
<dbReference type="Proteomes" id="UP000230084">
    <property type="component" value="Unassembled WGS sequence"/>
</dbReference>
<dbReference type="InterPro" id="IPR037229">
    <property type="entry name" value="Ribosomal_bL35_sf"/>
</dbReference>
<protein>
    <recommendedName>
        <fullName evidence="7">50S ribosomal protein L35</fullName>
    </recommendedName>
</protein>
<comment type="similarity">
    <text evidence="1">Belongs to the bacterial ribosomal protein bL35 family.</text>
</comment>
<accession>A0A2H0RLI0</accession>
<evidence type="ECO:0000313" key="6">
    <source>
        <dbReference type="Proteomes" id="UP000230084"/>
    </source>
</evidence>
<feature type="region of interest" description="Disordered" evidence="4">
    <location>
        <begin position="26"/>
        <end position="54"/>
    </location>
</feature>
<dbReference type="GO" id="GO:0005840">
    <property type="term" value="C:ribosome"/>
    <property type="evidence" value="ECO:0007669"/>
    <property type="project" value="UniProtKB-KW"/>
</dbReference>
<reference evidence="5 6" key="1">
    <citation type="submission" date="2017-09" db="EMBL/GenBank/DDBJ databases">
        <title>Depth-based differentiation of microbial function through sediment-hosted aquifers and enrichment of novel symbionts in the deep terrestrial subsurface.</title>
        <authorList>
            <person name="Probst A.J."/>
            <person name="Ladd B."/>
            <person name="Jarett J.K."/>
            <person name="Geller-Mcgrath D.E."/>
            <person name="Sieber C.M."/>
            <person name="Emerson J.B."/>
            <person name="Anantharaman K."/>
            <person name="Thomas B.C."/>
            <person name="Malmstrom R."/>
            <person name="Stieglmeier M."/>
            <person name="Klingl A."/>
            <person name="Woyke T."/>
            <person name="Ryan C.M."/>
            <person name="Banfield J.F."/>
        </authorList>
    </citation>
    <scope>NUCLEOTIDE SEQUENCE [LARGE SCALE GENOMIC DNA]</scope>
    <source>
        <strain evidence="5">CG10_big_fil_rev_8_21_14_0_10_50_16</strain>
    </source>
</reference>
<evidence type="ECO:0000256" key="2">
    <source>
        <dbReference type="ARBA" id="ARBA00022980"/>
    </source>
</evidence>
<evidence type="ECO:0000313" key="5">
    <source>
        <dbReference type="EMBL" id="PIR47353.1"/>
    </source>
</evidence>
<feature type="compositionally biased region" description="Basic and acidic residues" evidence="4">
    <location>
        <begin position="26"/>
        <end position="38"/>
    </location>
</feature>
<gene>
    <name evidence="5" type="ORF">COV06_03980</name>
</gene>
<dbReference type="InterPro" id="IPR021137">
    <property type="entry name" value="Ribosomal_bL35-like"/>
</dbReference>
<proteinExistence type="inferred from homology"/>
<keyword evidence="3" id="KW-0687">Ribonucleoprotein</keyword>
<dbReference type="EMBL" id="PCYM01000008">
    <property type="protein sequence ID" value="PIR47353.1"/>
    <property type="molecule type" value="Genomic_DNA"/>
</dbReference>
<comment type="caution">
    <text evidence="5">The sequence shown here is derived from an EMBL/GenBank/DDBJ whole genome shotgun (WGS) entry which is preliminary data.</text>
</comment>
<dbReference type="Gene3D" id="4.10.410.60">
    <property type="match status" value="1"/>
</dbReference>
<evidence type="ECO:0000256" key="3">
    <source>
        <dbReference type="ARBA" id="ARBA00023274"/>
    </source>
</evidence>
<dbReference type="Pfam" id="PF01632">
    <property type="entry name" value="Ribosomal_L35p"/>
    <property type="match status" value="1"/>
</dbReference>
<evidence type="ECO:0008006" key="7">
    <source>
        <dbReference type="Google" id="ProtNLM"/>
    </source>
</evidence>
<keyword evidence="2" id="KW-0689">Ribosomal protein</keyword>